<dbReference type="Pfam" id="PF03466">
    <property type="entry name" value="LysR_substrate"/>
    <property type="match status" value="1"/>
</dbReference>
<dbReference type="Gene3D" id="3.40.190.290">
    <property type="match status" value="1"/>
</dbReference>
<dbReference type="InterPro" id="IPR036388">
    <property type="entry name" value="WH-like_DNA-bd_sf"/>
</dbReference>
<dbReference type="InterPro" id="IPR000847">
    <property type="entry name" value="LysR_HTH_N"/>
</dbReference>
<dbReference type="InterPro" id="IPR036390">
    <property type="entry name" value="WH_DNA-bd_sf"/>
</dbReference>
<dbReference type="EMBL" id="JBCEWA010000005">
    <property type="protein sequence ID" value="MEL5988338.1"/>
    <property type="molecule type" value="Genomic_DNA"/>
</dbReference>
<dbReference type="SUPFAM" id="SSF46785">
    <property type="entry name" value="Winged helix' DNA-binding domain"/>
    <property type="match status" value="1"/>
</dbReference>
<proteinExistence type="inferred from homology"/>
<reference evidence="6 7" key="1">
    <citation type="submission" date="2024-04" db="EMBL/GenBank/DDBJ databases">
        <authorList>
            <person name="Wu Y.S."/>
            <person name="Zhang L."/>
        </authorList>
    </citation>
    <scope>NUCLEOTIDE SEQUENCE [LARGE SCALE GENOMIC DNA]</scope>
    <source>
        <strain evidence="6 7">KG-01</strain>
    </source>
</reference>
<keyword evidence="4" id="KW-0804">Transcription</keyword>
<evidence type="ECO:0000313" key="7">
    <source>
        <dbReference type="Proteomes" id="UP001398420"/>
    </source>
</evidence>
<evidence type="ECO:0000256" key="2">
    <source>
        <dbReference type="ARBA" id="ARBA00023015"/>
    </source>
</evidence>
<name>A0ABU9LK53_9BACL</name>
<evidence type="ECO:0000256" key="1">
    <source>
        <dbReference type="ARBA" id="ARBA00009437"/>
    </source>
</evidence>
<accession>A0ABU9LK53</accession>
<comment type="caution">
    <text evidence="6">The sequence shown here is derived from an EMBL/GenBank/DDBJ whole genome shotgun (WGS) entry which is preliminary data.</text>
</comment>
<comment type="similarity">
    <text evidence="1">Belongs to the LysR transcriptional regulatory family.</text>
</comment>
<gene>
    <name evidence="6" type="ORF">AAF454_07955</name>
</gene>
<evidence type="ECO:0000259" key="5">
    <source>
        <dbReference type="PROSITE" id="PS50931"/>
    </source>
</evidence>
<keyword evidence="7" id="KW-1185">Reference proteome</keyword>
<dbReference type="InterPro" id="IPR005119">
    <property type="entry name" value="LysR_subst-bd"/>
</dbReference>
<dbReference type="CDD" id="cd05466">
    <property type="entry name" value="PBP2_LTTR_substrate"/>
    <property type="match status" value="1"/>
</dbReference>
<dbReference type="PRINTS" id="PR00039">
    <property type="entry name" value="HTHLYSR"/>
</dbReference>
<dbReference type="SUPFAM" id="SSF53850">
    <property type="entry name" value="Periplasmic binding protein-like II"/>
    <property type="match status" value="1"/>
</dbReference>
<sequence length="283" mass="32309">MQIKWLQTFVVTARCENFRQASEQLFLTQPAVTKHIQRLEEVIHTTLFHRTSNRVTLTAAGKRFYTFANDLLAEYEAGMEAFESWKQGYEQKLVIAVAPQIASSLLPTWLAQFMAENPTIEVITNIVSSYDVGQEVSSGRADLGLARILPIQPSIEALHIHEEPMLLTSKKRQGDWDEERVMQKDRIMTHNHPHCSDAFLQQLKHAYPLVRTMPVNQIEVTKRFIEAGLGSAYLPYSMIQEMNEVMTIPAQAISPPISTTYLLTKVSTVEVEKFIQFLMEGRK</sequence>
<feature type="domain" description="HTH lysR-type" evidence="5">
    <location>
        <begin position="1"/>
        <end position="58"/>
    </location>
</feature>
<dbReference type="PANTHER" id="PTHR30126">
    <property type="entry name" value="HTH-TYPE TRANSCRIPTIONAL REGULATOR"/>
    <property type="match status" value="1"/>
</dbReference>
<evidence type="ECO:0000313" key="6">
    <source>
        <dbReference type="EMBL" id="MEL5988338.1"/>
    </source>
</evidence>
<dbReference type="Proteomes" id="UP001398420">
    <property type="component" value="Unassembled WGS sequence"/>
</dbReference>
<evidence type="ECO:0000256" key="4">
    <source>
        <dbReference type="ARBA" id="ARBA00023163"/>
    </source>
</evidence>
<evidence type="ECO:0000256" key="3">
    <source>
        <dbReference type="ARBA" id="ARBA00023125"/>
    </source>
</evidence>
<dbReference type="PANTHER" id="PTHR30126:SF64">
    <property type="entry name" value="HTH-TYPE TRANSCRIPTIONAL REGULATOR CITR"/>
    <property type="match status" value="1"/>
</dbReference>
<keyword evidence="2" id="KW-0805">Transcription regulation</keyword>
<organism evidence="6 7">
    <name type="scientific">Kurthia gibsonii</name>
    <dbReference type="NCBI Taxonomy" id="33946"/>
    <lineage>
        <taxon>Bacteria</taxon>
        <taxon>Bacillati</taxon>
        <taxon>Bacillota</taxon>
        <taxon>Bacilli</taxon>
        <taxon>Bacillales</taxon>
        <taxon>Caryophanaceae</taxon>
        <taxon>Kurthia</taxon>
    </lineage>
</organism>
<keyword evidence="3" id="KW-0238">DNA-binding</keyword>
<dbReference type="RefSeq" id="WP_087679991.1">
    <property type="nucleotide sequence ID" value="NZ_JBCEWA010000005.1"/>
</dbReference>
<dbReference type="Pfam" id="PF00126">
    <property type="entry name" value="HTH_1"/>
    <property type="match status" value="1"/>
</dbReference>
<protein>
    <submittedName>
        <fullName evidence="6">LysR family transcriptional regulator</fullName>
    </submittedName>
</protein>
<dbReference type="Gene3D" id="1.10.10.10">
    <property type="entry name" value="Winged helix-like DNA-binding domain superfamily/Winged helix DNA-binding domain"/>
    <property type="match status" value="1"/>
</dbReference>
<dbReference type="PROSITE" id="PS50931">
    <property type="entry name" value="HTH_LYSR"/>
    <property type="match status" value="1"/>
</dbReference>